<dbReference type="NCBIfam" id="NF007011">
    <property type="entry name" value="PRK09474.1"/>
    <property type="match status" value="1"/>
</dbReference>
<evidence type="ECO:0000313" key="7">
    <source>
        <dbReference type="Proteomes" id="UP001332192"/>
    </source>
</evidence>
<comment type="subcellular location">
    <subcellularLocation>
        <location evidence="5">Cell membrane</location>
        <topology evidence="5">Lipid-anchor</topology>
    </subcellularLocation>
</comment>
<keyword evidence="5" id="KW-0472">Membrane</keyword>
<keyword evidence="4 5" id="KW-0732">Signal</keyword>
<dbReference type="EMBL" id="CP141615">
    <property type="protein sequence ID" value="WRP16145.1"/>
    <property type="molecule type" value="Genomic_DNA"/>
</dbReference>
<evidence type="ECO:0000256" key="2">
    <source>
        <dbReference type="ARBA" id="ARBA00022448"/>
    </source>
</evidence>
<dbReference type="Gene3D" id="3.40.190.10">
    <property type="entry name" value="Periplasmic binding protein-like II"/>
    <property type="match status" value="2"/>
</dbReference>
<evidence type="ECO:0000256" key="1">
    <source>
        <dbReference type="ARBA" id="ARBA00008520"/>
    </source>
</evidence>
<gene>
    <name evidence="6" type="primary">malE</name>
    <name evidence="6" type="ORF">U7230_08490</name>
</gene>
<accession>A0ABZ1BUI3</accession>
<reference evidence="6 7" key="1">
    <citation type="journal article" date="2024" name="Front. Microbiol.">
        <title>Novel thermophilic genera Geochorda gen. nov. and Carboxydochorda gen. nov. from the deep terrestrial subsurface reveal the ecophysiological diversity in the class Limnochordia.</title>
        <authorList>
            <person name="Karnachuk O.V."/>
            <person name="Lukina A.P."/>
            <person name="Avakyan M.R."/>
            <person name="Kadnikov V.V."/>
            <person name="Begmatov S."/>
            <person name="Beletsky A.V."/>
            <person name="Vlasova K.G."/>
            <person name="Novikov A.A."/>
            <person name="Shcherbakova V.A."/>
            <person name="Mardanov A.V."/>
            <person name="Ravin N.V."/>
        </authorList>
    </citation>
    <scope>NUCLEOTIDE SEQUENCE [LARGE SCALE GENOMIC DNA]</scope>
    <source>
        <strain evidence="6 7">L945</strain>
    </source>
</reference>
<dbReference type="Pfam" id="PF13416">
    <property type="entry name" value="SBP_bac_8"/>
    <property type="match status" value="1"/>
</dbReference>
<keyword evidence="3 5" id="KW-0762">Sugar transport</keyword>
<name>A0ABZ1BUI3_9FIRM</name>
<dbReference type="CDD" id="cd13586">
    <property type="entry name" value="PBP2_Maltose_binding_like"/>
    <property type="match status" value="1"/>
</dbReference>
<evidence type="ECO:0000256" key="5">
    <source>
        <dbReference type="RuleBase" id="RU365005"/>
    </source>
</evidence>
<comment type="similarity">
    <text evidence="1 5">Belongs to the bacterial solute-binding protein 1 family.</text>
</comment>
<dbReference type="RefSeq" id="WP_324715418.1">
    <property type="nucleotide sequence ID" value="NZ_CP141615.1"/>
</dbReference>
<protein>
    <recommendedName>
        <fullName evidence="5">Maltodextrin-binding protein</fullName>
    </recommendedName>
</protein>
<organism evidence="6 7">
    <name type="scientific">Carboxydichorda subterranea</name>
    <dbReference type="NCBI Taxonomy" id="3109565"/>
    <lineage>
        <taxon>Bacteria</taxon>
        <taxon>Bacillati</taxon>
        <taxon>Bacillota</taxon>
        <taxon>Limnochordia</taxon>
        <taxon>Limnochordales</taxon>
        <taxon>Geochordaceae</taxon>
        <taxon>Carboxydichorda</taxon>
    </lineage>
</organism>
<dbReference type="PANTHER" id="PTHR30061">
    <property type="entry name" value="MALTOSE-BINDING PERIPLASMIC PROTEIN"/>
    <property type="match status" value="1"/>
</dbReference>
<evidence type="ECO:0000256" key="4">
    <source>
        <dbReference type="ARBA" id="ARBA00022729"/>
    </source>
</evidence>
<dbReference type="InterPro" id="IPR006060">
    <property type="entry name" value="Maltose/Cyclodextrin-bd"/>
</dbReference>
<keyword evidence="2 5" id="KW-0813">Transport</keyword>
<keyword evidence="5" id="KW-1003">Cell membrane</keyword>
<evidence type="ECO:0000313" key="6">
    <source>
        <dbReference type="EMBL" id="WRP16145.1"/>
    </source>
</evidence>
<dbReference type="Proteomes" id="UP001332192">
    <property type="component" value="Chromosome"/>
</dbReference>
<keyword evidence="5" id="KW-0449">Lipoprotein</keyword>
<dbReference type="InterPro" id="IPR006059">
    <property type="entry name" value="SBP"/>
</dbReference>
<feature type="signal peptide" evidence="5">
    <location>
        <begin position="1"/>
        <end position="28"/>
    </location>
</feature>
<sequence>MRRVIGGLVLATVVAVAVVTAAAAGALAATDKLVIWASEAQVPALLPMAQQFEKEYGIKVEVTEMGFGDIRSNFSVSAPTGEGPDLIVGAHDWVGEFARNGLVEPIEMSAAQRDAFTPVGLQGFTYGGKLYGVPYAIEAVALIYNKALVPTPPKTFDELLTVARKLTDRNKKRYGFLYPNNDAYHSFPLLSANGGYIFKFTGQGFDPKDIGLDNEGAIAGARLIQRLAVEGLVPKGTDYQTMEGLFLQGQVGMIMTGPWEIDNVKKAGIKYGVAKIPTFNGRVARPFVGAQGFMVNKFSPNKILAMEFLQKFIMTKEGQLAIWKVDPRIPALKAAFQEVASNADVAAFGASAADGIPMPNIPEMAAVWGALQDKLTLIVNGEQDPASAMKDAARQIRDTIAQAK</sequence>
<keyword evidence="7" id="KW-1185">Reference proteome</keyword>
<dbReference type="PANTHER" id="PTHR30061:SF50">
    <property type="entry name" value="MALTOSE_MALTODEXTRIN-BINDING PERIPLASMIC PROTEIN"/>
    <property type="match status" value="1"/>
</dbReference>
<dbReference type="SUPFAM" id="SSF53850">
    <property type="entry name" value="Periplasmic binding protein-like II"/>
    <property type="match status" value="1"/>
</dbReference>
<proteinExistence type="inferred from homology"/>
<evidence type="ECO:0000256" key="3">
    <source>
        <dbReference type="ARBA" id="ARBA00022597"/>
    </source>
</evidence>
<dbReference type="PRINTS" id="PR00181">
    <property type="entry name" value="MALTOSEBP"/>
</dbReference>
<feature type="chain" id="PRO_5044963591" description="Maltodextrin-binding protein" evidence="5">
    <location>
        <begin position="29"/>
        <end position="404"/>
    </location>
</feature>